<dbReference type="AlphaFoldDB" id="A0A0E9NLE6"/>
<reference evidence="1 2" key="2">
    <citation type="journal article" date="2014" name="J. Gen. Appl. Microbiol.">
        <title>The early diverging ascomycetous budding yeast Saitoella complicata has three histone deacetylases belonging to the Clr6, Hos2, and Rpd3 lineages.</title>
        <authorList>
            <person name="Nishida H."/>
            <person name="Matsumoto T."/>
            <person name="Kondo S."/>
            <person name="Hamamoto M."/>
            <person name="Yoshikawa H."/>
        </authorList>
    </citation>
    <scope>NUCLEOTIDE SEQUENCE [LARGE SCALE GENOMIC DNA]</scope>
    <source>
        <strain evidence="1 2">NRRL Y-17804</strain>
    </source>
</reference>
<gene>
    <name evidence="1" type="ORF">G7K_4620-t1</name>
</gene>
<reference evidence="1 2" key="1">
    <citation type="journal article" date="2011" name="J. Gen. Appl. Microbiol.">
        <title>Draft genome sequencing of the enigmatic yeast Saitoella complicata.</title>
        <authorList>
            <person name="Nishida H."/>
            <person name="Hamamoto M."/>
            <person name="Sugiyama J."/>
        </authorList>
    </citation>
    <scope>NUCLEOTIDE SEQUENCE [LARGE SCALE GENOMIC DNA]</scope>
    <source>
        <strain evidence="1 2">NRRL Y-17804</strain>
    </source>
</reference>
<dbReference type="EMBL" id="BACD03000033">
    <property type="protein sequence ID" value="GAO50496.1"/>
    <property type="molecule type" value="Genomic_DNA"/>
</dbReference>
<name>A0A0E9NLE6_SAICN</name>
<evidence type="ECO:0000313" key="1">
    <source>
        <dbReference type="EMBL" id="GAO50496.1"/>
    </source>
</evidence>
<reference evidence="1 2" key="3">
    <citation type="journal article" date="2015" name="Genome Announc.">
        <title>Draft Genome Sequence of the Archiascomycetous Yeast Saitoella complicata.</title>
        <authorList>
            <person name="Yamauchi K."/>
            <person name="Kondo S."/>
            <person name="Hamamoto M."/>
            <person name="Takahashi Y."/>
            <person name="Ogura Y."/>
            <person name="Hayashi T."/>
            <person name="Nishida H."/>
        </authorList>
    </citation>
    <scope>NUCLEOTIDE SEQUENCE [LARGE SCALE GENOMIC DNA]</scope>
    <source>
        <strain evidence="1 2">NRRL Y-17804</strain>
    </source>
</reference>
<sequence>MSYLYLHRTLTRLSPLPTNVSAVQVHIAERSLAWDYNLQYPPMPTENDDYGVPATQPSSLITGTDAKAAVLAWSQTLEKVLYFEAHSSAKPPNTPGTYSVLGHTEWFVFRPSTPTSYDMVFFQTPLDLIIAESKKGGYTMLLGSQLIKKKYERGEWPYRLRISHAPTIAQLLHQFWDLGESARPYSLAPVDETYYSFPTTHTEFLDRRLYSTFLISSPAVLQQELERDSAALRIQKGCHSWLYAPVCKDGEHSIMVREGLRELKALANMVQFFVDEAEAPRVKEVRA</sequence>
<evidence type="ECO:0000313" key="2">
    <source>
        <dbReference type="Proteomes" id="UP000033140"/>
    </source>
</evidence>
<proteinExistence type="predicted"/>
<comment type="caution">
    <text evidence="1">The sequence shown here is derived from an EMBL/GenBank/DDBJ whole genome shotgun (WGS) entry which is preliminary data.</text>
</comment>
<keyword evidence="2" id="KW-1185">Reference proteome</keyword>
<dbReference type="RefSeq" id="XP_019023580.1">
    <property type="nucleotide sequence ID" value="XM_019166880.1"/>
</dbReference>
<protein>
    <submittedName>
        <fullName evidence="1">Uncharacterized protein</fullName>
    </submittedName>
</protein>
<accession>A0A0E9NLE6</accession>
<dbReference type="Proteomes" id="UP000033140">
    <property type="component" value="Unassembled WGS sequence"/>
</dbReference>
<organism evidence="1 2">
    <name type="scientific">Saitoella complicata (strain BCRC 22490 / CBS 7301 / JCM 7358 / NBRC 10748 / NRRL Y-17804)</name>
    <dbReference type="NCBI Taxonomy" id="698492"/>
    <lineage>
        <taxon>Eukaryota</taxon>
        <taxon>Fungi</taxon>
        <taxon>Dikarya</taxon>
        <taxon>Ascomycota</taxon>
        <taxon>Taphrinomycotina</taxon>
        <taxon>Taphrinomycotina incertae sedis</taxon>
        <taxon>Saitoella</taxon>
    </lineage>
</organism>